<dbReference type="EMBL" id="BGPR01002804">
    <property type="protein sequence ID" value="GBM79132.1"/>
    <property type="molecule type" value="Genomic_DNA"/>
</dbReference>
<dbReference type="InterPro" id="IPR043502">
    <property type="entry name" value="DNA/RNA_pol_sf"/>
</dbReference>
<feature type="domain" description="DNA-directed RNA polymerase N-terminal" evidence="1">
    <location>
        <begin position="180"/>
        <end position="502"/>
    </location>
</feature>
<dbReference type="GO" id="GO:0006390">
    <property type="term" value="P:mitochondrial transcription"/>
    <property type="evidence" value="ECO:0007669"/>
    <property type="project" value="TreeGrafter"/>
</dbReference>
<dbReference type="GO" id="GO:0071897">
    <property type="term" value="P:DNA biosynthetic process"/>
    <property type="evidence" value="ECO:0007669"/>
    <property type="project" value="UniProtKB-ARBA"/>
</dbReference>
<dbReference type="PANTHER" id="PTHR10102:SF0">
    <property type="entry name" value="DNA-DIRECTED RNA POLYMERASE, MITOCHONDRIAL"/>
    <property type="match status" value="1"/>
</dbReference>
<dbReference type="SMART" id="SM01311">
    <property type="entry name" value="RPOL_N"/>
    <property type="match status" value="1"/>
</dbReference>
<gene>
    <name evidence="2" type="primary">Polrmt_1</name>
    <name evidence="2" type="ORF">AVEN_256247_1</name>
</gene>
<keyword evidence="2" id="KW-0240">DNA-directed RNA polymerase</keyword>
<evidence type="ECO:0000259" key="1">
    <source>
        <dbReference type="SMART" id="SM01311"/>
    </source>
</evidence>
<evidence type="ECO:0000313" key="3">
    <source>
        <dbReference type="Proteomes" id="UP000499080"/>
    </source>
</evidence>
<protein>
    <submittedName>
        <fullName evidence="2">DNA-directed RNA polymerase, mitochondrial</fullName>
    </submittedName>
</protein>
<proteinExistence type="predicted"/>
<dbReference type="Gene3D" id="1.25.40.10">
    <property type="entry name" value="Tetratricopeptide repeat domain"/>
    <property type="match status" value="1"/>
</dbReference>
<accession>A0A4Y2IQG4</accession>
<keyword evidence="2" id="KW-0804">Transcription</keyword>
<dbReference type="InterPro" id="IPR037159">
    <property type="entry name" value="RNA_POL_N_sf"/>
</dbReference>
<reference evidence="2 3" key="1">
    <citation type="journal article" date="2019" name="Sci. Rep.">
        <title>Orb-weaving spider Araneus ventricosus genome elucidates the spidroin gene catalogue.</title>
        <authorList>
            <person name="Kono N."/>
            <person name="Nakamura H."/>
            <person name="Ohtoshi R."/>
            <person name="Moran D.A.P."/>
            <person name="Shinohara A."/>
            <person name="Yoshida Y."/>
            <person name="Fujiwara M."/>
            <person name="Mori M."/>
            <person name="Tomita M."/>
            <person name="Arakawa K."/>
        </authorList>
    </citation>
    <scope>NUCLEOTIDE SEQUENCE [LARGE SCALE GENOMIC DNA]</scope>
</reference>
<dbReference type="InterPro" id="IPR029262">
    <property type="entry name" value="RPOL_N"/>
</dbReference>
<dbReference type="GO" id="GO:0001018">
    <property type="term" value="F:mitochondrial promoter sequence-specific DNA binding"/>
    <property type="evidence" value="ECO:0007669"/>
    <property type="project" value="TreeGrafter"/>
</dbReference>
<dbReference type="SUPFAM" id="SSF56672">
    <property type="entry name" value="DNA/RNA polymerases"/>
    <property type="match status" value="1"/>
</dbReference>
<dbReference type="OrthoDB" id="276422at2759"/>
<dbReference type="AlphaFoldDB" id="A0A4Y2IQG4"/>
<dbReference type="InterPro" id="IPR002092">
    <property type="entry name" value="DNA-dir_Rpol_phage-type"/>
</dbReference>
<organism evidence="2 3">
    <name type="scientific">Araneus ventricosus</name>
    <name type="common">Orbweaver spider</name>
    <name type="synonym">Epeira ventricosa</name>
    <dbReference type="NCBI Taxonomy" id="182803"/>
    <lineage>
        <taxon>Eukaryota</taxon>
        <taxon>Metazoa</taxon>
        <taxon>Ecdysozoa</taxon>
        <taxon>Arthropoda</taxon>
        <taxon>Chelicerata</taxon>
        <taxon>Arachnida</taxon>
        <taxon>Araneae</taxon>
        <taxon>Araneomorphae</taxon>
        <taxon>Entelegynae</taxon>
        <taxon>Araneoidea</taxon>
        <taxon>Araneidae</taxon>
        <taxon>Araneus</taxon>
    </lineage>
</organism>
<dbReference type="GO" id="GO:0034245">
    <property type="term" value="C:mitochondrial DNA-directed RNA polymerase complex"/>
    <property type="evidence" value="ECO:0007669"/>
    <property type="project" value="TreeGrafter"/>
</dbReference>
<name>A0A4Y2IQG4_ARAVE</name>
<dbReference type="InterPro" id="IPR011990">
    <property type="entry name" value="TPR-like_helical_dom_sf"/>
</dbReference>
<dbReference type="Gene3D" id="1.10.1320.10">
    <property type="entry name" value="DNA-directed RNA polymerase, N-terminal domain"/>
    <property type="match status" value="1"/>
</dbReference>
<dbReference type="Pfam" id="PF14700">
    <property type="entry name" value="RPOL_N"/>
    <property type="match status" value="1"/>
</dbReference>
<dbReference type="GO" id="GO:0003899">
    <property type="term" value="F:DNA-directed RNA polymerase activity"/>
    <property type="evidence" value="ECO:0007669"/>
    <property type="project" value="InterPro"/>
</dbReference>
<dbReference type="Proteomes" id="UP000499080">
    <property type="component" value="Unassembled WGS sequence"/>
</dbReference>
<dbReference type="PANTHER" id="PTHR10102">
    <property type="entry name" value="DNA-DIRECTED RNA POLYMERASE, MITOCHONDRIAL"/>
    <property type="match status" value="1"/>
</dbReference>
<comment type="caution">
    <text evidence="2">The sequence shown here is derived from an EMBL/GenBank/DDBJ whole genome shotgun (WGS) entry which is preliminary data.</text>
</comment>
<keyword evidence="3" id="KW-1185">Reference proteome</keyword>
<evidence type="ECO:0000313" key="2">
    <source>
        <dbReference type="EMBL" id="GBM79132.1"/>
    </source>
</evidence>
<sequence length="592" mass="68291">MILILSHGQATVEREFSLNKALEVENLKENSYIAQRMIIEAIKEAGNVLDGRIDKIKHVFSLVKEDNLFPNLQSYAGYLEAFSNSKYMDVTEIQQVVDEMKTKGFVPEDILKNCVFKGDQREKIIKVLGFVGADISSVPPEIGEAYSCKLLQQLNDKSFGKGERFPSVCYEEKDIPVLASSQLEIENCYSLQITSVDAINKVNNLTLKSRKYLDECREMWRKKLTAAIKNFQNIEKNCHMRGFHKEESIYPYIAVVDTDVLVNLLLQQIRVMAETGEFFSPSEKVLYKDMGLKVMNHYFVWLNKTNLITDKVLLIYKEYLRYLLNPKLLAEYSPREYWEYLKNQNPNGPTLDISNVPWPHGALVKIGSELYDILQKTVAFDPNRVRHKASNKSSVTPAFFVTYEDERDERERMKISKHIGTHHLLCKLYRDAKLPYLEFDVSVVPMLSPPKPWVKHDSGGFLITATPFIRFNENAIHQTTYYSTVPSKQLNPCFDSLNGLSLCPWVINKPVLDLIIDVFRKGGNEELDVPLNPNTFSPAPKISSFMSKRDKAIIWKQKRELKKKKCEASSLWFDCLYKLSIANHVCIYKNYH</sequence>